<reference evidence="4 5" key="1">
    <citation type="journal article" date="2015" name="Sci. Rep.">
        <title>Genome of the facultative scuticociliatosis pathogen Pseudocohnilembus persalinus provides insight into its virulence through horizontal gene transfer.</title>
        <authorList>
            <person name="Xiong J."/>
            <person name="Wang G."/>
            <person name="Cheng J."/>
            <person name="Tian M."/>
            <person name="Pan X."/>
            <person name="Warren A."/>
            <person name="Jiang C."/>
            <person name="Yuan D."/>
            <person name="Miao W."/>
        </authorList>
    </citation>
    <scope>NUCLEOTIDE SEQUENCE [LARGE SCALE GENOMIC DNA]</scope>
    <source>
        <strain evidence="4">36N120E</strain>
    </source>
</reference>
<name>A0A0V0QCE1_PSEPJ</name>
<feature type="compositionally biased region" description="Low complexity" evidence="2">
    <location>
        <begin position="442"/>
        <end position="457"/>
    </location>
</feature>
<accession>A0A0V0QCE1</accession>
<evidence type="ECO:0000256" key="1">
    <source>
        <dbReference type="SAM" id="Coils"/>
    </source>
</evidence>
<dbReference type="EMBL" id="LDAU01000203">
    <property type="protein sequence ID" value="KRW99842.1"/>
    <property type="molecule type" value="Genomic_DNA"/>
</dbReference>
<sequence length="1316" mass="155568">MVKEENKEKKIELSKIQNQQKQSMMIQSNQTIMGNSSVLKTHHIQLTQEDANQVSNQSCYDNFHHLCGLQIEQKYVPIENIVSQNQNNIAYDIFKTDRDCRKIDSDNGMYCIFNDQNYNITKPYQIIYSQQTASIFADNYTWETLKNPINSKNDQNNFWMGTEYIHNKCNQTQTCELTINFQSYYKNEFFQISVLDFYLENEDNNYKIHFNNICSNTVKDLESLNIHDQQFLSTSDKQTQGCSNRYQSPGFFKNCYKFNFLGQFYNLTLEEAKIDVKSGIEGQYLRYLNLYTSNYHLLSNIYFGIRQFNLNGEFNDRYQGKYFESNFCQQTTNPIENCSIYQQDNFCFYCQTGFYIDDNNSCQKCDDTCYTCLNQPSNCTINCNQNCKNGCNQSSICNECQENYVFNENMECIFISESLEDEDEDVDLSDSEDYNDSEDEQQNNSSSQNQNQNSDQNKNTHDQKNSNNNFGCKKNEFWDDKQCNECFYYLDICQKSCKKDQIIKTQENKKICENIINDYKYLRVIGLIIIFSVVIISLISAIIAGIQYYLQSDNSQQIIHQQEQIPIINRQQISEKYNNAQKNLNIETQQKLELIQNVDYQTDITLDQVSQIQYSPEGNFLYICKNTKLQILKYEENQQQLVQHQTYDEPCKSLAIKKNDSDFAYTDLELVFYKEYIDDDLQEFNIDQISILAYTYLEDFPYLAYNNDNQVIFQNQDQEEFTLELENQLSFLTFTDDSKYLLGCQSDSQCFMYQKEESSYNQINAITVHHRTQTFYIASQKTLYKCQKDNNDQYELKLDQQFEQEIVSMAIQEKNNIMAVTIKHVFGTENQLIILQLGEEQNQIIQNILYTGNGDCRVTISEKYSHIVLSQQDGLTSQIKVYDLCENQIENCQECIQNCPQNTSFTNCQLSLTCTTCKLDSTLQDGECILNSIIKQQNQNEQEQNQNNDNNNSNKNKCENHEYFANNKCQPCYWLNDICQDDCFYDTQFDQGKIKEIKNKDGSIKCEKDNGYKLEFLQCNQNQYLDQNNQCQTCFFYLNECLKQCPENKISDMKSIIPYFYLEAVNQNDKYTCELKINYTKNFACFAVVLIAVLIFSTIYYIYLYFKNDRKNNNKKNQNLVEVFKAKIKYYTQELKFLQNLLKRSQKNRLVYPELIINHQKKLKKHQQNFQLLFHTNSEQINLFQQQQILNYYQNQNNIIQNQQNQNNDNLSQSSFLTEFTLSDQENQSEQSSSQNSFLSTEESDQFTYQFLFQAQNLYNNEQFQINNQNQNNNNQENNQNNIQIIQNNENLNINQDYLYLENTDIENQTYTNDQI</sequence>
<dbReference type="SUPFAM" id="SSF50978">
    <property type="entry name" value="WD40 repeat-like"/>
    <property type="match status" value="1"/>
</dbReference>
<keyword evidence="3" id="KW-0472">Membrane</keyword>
<proteinExistence type="predicted"/>
<dbReference type="Proteomes" id="UP000054937">
    <property type="component" value="Unassembled WGS sequence"/>
</dbReference>
<keyword evidence="3" id="KW-1133">Transmembrane helix</keyword>
<feature type="compositionally biased region" description="Acidic residues" evidence="2">
    <location>
        <begin position="421"/>
        <end position="441"/>
    </location>
</feature>
<comment type="caution">
    <text evidence="4">The sequence shown here is derived from an EMBL/GenBank/DDBJ whole genome shotgun (WGS) entry which is preliminary data.</text>
</comment>
<feature type="transmembrane region" description="Helical" evidence="3">
    <location>
        <begin position="1086"/>
        <end position="1106"/>
    </location>
</feature>
<dbReference type="InterPro" id="IPR036056">
    <property type="entry name" value="Fibrinogen-like_C"/>
</dbReference>
<organism evidence="4 5">
    <name type="scientific">Pseudocohnilembus persalinus</name>
    <name type="common">Ciliate</name>
    <dbReference type="NCBI Taxonomy" id="266149"/>
    <lineage>
        <taxon>Eukaryota</taxon>
        <taxon>Sar</taxon>
        <taxon>Alveolata</taxon>
        <taxon>Ciliophora</taxon>
        <taxon>Intramacronucleata</taxon>
        <taxon>Oligohymenophorea</taxon>
        <taxon>Scuticociliatia</taxon>
        <taxon>Philasterida</taxon>
        <taxon>Pseudocohnilembidae</taxon>
        <taxon>Pseudocohnilembus</taxon>
    </lineage>
</organism>
<feature type="coiled-coil region" evidence="1">
    <location>
        <begin position="570"/>
        <end position="597"/>
    </location>
</feature>
<evidence type="ECO:0000313" key="5">
    <source>
        <dbReference type="Proteomes" id="UP000054937"/>
    </source>
</evidence>
<keyword evidence="1" id="KW-0175">Coiled coil</keyword>
<gene>
    <name evidence="4" type="ORF">PPERSA_10961</name>
</gene>
<evidence type="ECO:0000313" key="4">
    <source>
        <dbReference type="EMBL" id="KRW99842.1"/>
    </source>
</evidence>
<feature type="region of interest" description="Disordered" evidence="2">
    <location>
        <begin position="421"/>
        <end position="467"/>
    </location>
</feature>
<evidence type="ECO:0000256" key="3">
    <source>
        <dbReference type="SAM" id="Phobius"/>
    </source>
</evidence>
<keyword evidence="3" id="KW-0812">Transmembrane</keyword>
<evidence type="ECO:0000256" key="2">
    <source>
        <dbReference type="SAM" id="MobiDB-lite"/>
    </source>
</evidence>
<dbReference type="InterPro" id="IPR036322">
    <property type="entry name" value="WD40_repeat_dom_sf"/>
</dbReference>
<feature type="transmembrane region" description="Helical" evidence="3">
    <location>
        <begin position="524"/>
        <end position="550"/>
    </location>
</feature>
<dbReference type="SUPFAM" id="SSF56496">
    <property type="entry name" value="Fibrinogen C-terminal domain-like"/>
    <property type="match status" value="1"/>
</dbReference>
<protein>
    <submittedName>
        <fullName evidence="4">WD40-repeat-containing domain</fullName>
    </submittedName>
</protein>
<dbReference type="InParanoid" id="A0A0V0QCE1"/>
<keyword evidence="5" id="KW-1185">Reference proteome</keyword>